<dbReference type="InterPro" id="IPR006047">
    <property type="entry name" value="GH13_cat_dom"/>
</dbReference>
<evidence type="ECO:0000256" key="3">
    <source>
        <dbReference type="ARBA" id="ARBA00008061"/>
    </source>
</evidence>
<dbReference type="InterPro" id="IPR017853">
    <property type="entry name" value="GH"/>
</dbReference>
<dbReference type="GO" id="GO:0004556">
    <property type="term" value="F:alpha-amylase activity"/>
    <property type="evidence" value="ECO:0007669"/>
    <property type="project" value="UniProtKB-UniRule"/>
</dbReference>
<dbReference type="InterPro" id="IPR006046">
    <property type="entry name" value="Alpha_amylase"/>
</dbReference>
<dbReference type="CDD" id="cd11314">
    <property type="entry name" value="AmyAc_arch_bac_plant_AmyA"/>
    <property type="match status" value="1"/>
</dbReference>
<evidence type="ECO:0000256" key="9">
    <source>
        <dbReference type="RuleBase" id="RU361134"/>
    </source>
</evidence>
<reference evidence="13" key="1">
    <citation type="submission" date="2015-08" db="EMBL/GenBank/DDBJ databases">
        <authorList>
            <person name="Babu N.S."/>
            <person name="Beckwith C.J."/>
            <person name="Beseler K.G."/>
            <person name="Brison A."/>
            <person name="Carone J.V."/>
            <person name="Caskin T.P."/>
            <person name="Diamond M."/>
            <person name="Durham M.E."/>
            <person name="Foxe J.M."/>
            <person name="Go M."/>
            <person name="Henderson B.A."/>
            <person name="Jones I.B."/>
            <person name="McGettigan J.A."/>
            <person name="Micheletti S.J."/>
            <person name="Nasrallah M.E."/>
            <person name="Ortiz D."/>
            <person name="Piller C.R."/>
            <person name="Privatt S.R."/>
            <person name="Schneider S.L."/>
            <person name="Sharp S."/>
            <person name="Smith T.C."/>
            <person name="Stanton J.D."/>
            <person name="Ullery H.E."/>
            <person name="Wilson R.J."/>
            <person name="Serrano M.G."/>
            <person name="Buck G."/>
            <person name="Lee V."/>
            <person name="Wang Y."/>
            <person name="Carvalho R."/>
            <person name="Voegtly L."/>
            <person name="Shi R."/>
            <person name="Duckworth R."/>
            <person name="Johnson A."/>
            <person name="Loviza R."/>
            <person name="Walstead R."/>
            <person name="Shah Z."/>
            <person name="Kiflezghi M."/>
            <person name="Wade K."/>
            <person name="Ball S.L."/>
            <person name="Bradley K.W."/>
            <person name="Asai D.J."/>
            <person name="Bowman C.A."/>
            <person name="Russell D.A."/>
            <person name="Pope W.H."/>
            <person name="Jacobs-Sera D."/>
            <person name="Hendrix R.W."/>
            <person name="Hatfull G.F."/>
        </authorList>
    </citation>
    <scope>NUCLEOTIDE SEQUENCE</scope>
</reference>
<evidence type="ECO:0000259" key="12">
    <source>
        <dbReference type="SMART" id="SM00810"/>
    </source>
</evidence>
<dbReference type="InterPro" id="IPR012850">
    <property type="entry name" value="A-amylase_bs_C"/>
</dbReference>
<protein>
    <recommendedName>
        <fullName evidence="4 9">Alpha-amylase</fullName>
        <ecNumber evidence="4 9">3.2.1.1</ecNumber>
    </recommendedName>
</protein>
<evidence type="ECO:0000256" key="10">
    <source>
        <dbReference type="SAM" id="MobiDB-lite"/>
    </source>
</evidence>
<dbReference type="PANTHER" id="PTHR43447">
    <property type="entry name" value="ALPHA-AMYLASE"/>
    <property type="match status" value="1"/>
</dbReference>
<dbReference type="SMART" id="SM00642">
    <property type="entry name" value="Aamy"/>
    <property type="match status" value="1"/>
</dbReference>
<evidence type="ECO:0000313" key="13">
    <source>
        <dbReference type="EMBL" id="JAT78243.1"/>
    </source>
</evidence>
<dbReference type="EMBL" id="GDKF01000379">
    <property type="protein sequence ID" value="JAT78243.1"/>
    <property type="molecule type" value="Transcribed_RNA"/>
</dbReference>
<dbReference type="EC" id="3.2.1.1" evidence="4 9"/>
<dbReference type="Gene3D" id="3.20.20.80">
    <property type="entry name" value="Glycosidases"/>
    <property type="match status" value="1"/>
</dbReference>
<proteinExistence type="inferred from homology"/>
<dbReference type="Pfam" id="PF07821">
    <property type="entry name" value="Alpha-amyl_C2"/>
    <property type="match status" value="1"/>
</dbReference>
<evidence type="ECO:0000256" key="2">
    <source>
        <dbReference type="ARBA" id="ARBA00001913"/>
    </source>
</evidence>
<evidence type="ECO:0000256" key="4">
    <source>
        <dbReference type="ARBA" id="ARBA00012595"/>
    </source>
</evidence>
<dbReference type="AlphaFoldDB" id="A0A1D2AH16"/>
<comment type="catalytic activity">
    <reaction evidence="1 9">
        <text>Endohydrolysis of (1-&gt;4)-alpha-D-glucosidic linkages in polysaccharides containing three or more (1-&gt;4)-alpha-linked D-glucose units.</text>
        <dbReference type="EC" id="3.2.1.1"/>
    </reaction>
</comment>
<dbReference type="Gene3D" id="2.60.40.1180">
    <property type="entry name" value="Golgi alpha-mannosidase II"/>
    <property type="match status" value="1"/>
</dbReference>
<dbReference type="SMART" id="SM00810">
    <property type="entry name" value="Alpha-amyl_C2"/>
    <property type="match status" value="1"/>
</dbReference>
<evidence type="ECO:0000256" key="7">
    <source>
        <dbReference type="ARBA" id="ARBA00023295"/>
    </source>
</evidence>
<sequence length="688" mass="75464">MGAGGYGLAMSLATPSIAPGARAALRPAPQRALWRPAPRCPRARSSPLPFPPRPLPRPAHASAVESMLATASMDEGEGPSVDLDNEAAPGQTVLRVTGRRDAASLARVAQVLADQGMSIRSAAIGSQGGGDVYHLTTRAGGAVAADAWPPLRDALLRVLLHTTRSSKPSIHGAAVDVDARALKAVASEADAAALESAAREMAAAAEALVGVEREIIAAGDEVSTNDLLAKQSQRYEASALLERRMAAMEAILTSRRELLERALQSSVAVPDFVKPQTVQTTGPAAGNGYEIILQAFNWESCKEAWWKKMAALAPRAAEVGFTSVWLPPPSDAVSPQGYLPRDLYDLNSKYGSEAELRDCIAVAHEVGLKVIADIVINHRCAHYQGDDGKWNKFGGRLAWDRTAICSNNPAYGGKGAWKKTDDYPAAPNLDHTNERVHKGLIEWMNYLRNSIGFDGWRFDYVKGYEGRFVRDYVDATVPQMAFGEYWDTCSYTDGVLNYNQDAHRQRTVDWCDATGATAAAFDFTLKGILQEAVTRREYWRLIDSRGRPPGVLGIWPSRAITFLENHDTGSTLQHWPFPWEHAAQGYAYLLTHCGTPCVFYDHMYYDVELREHITKLIAIRKRFRINNKSEVKIHKAYGDLYSAIIDKKVAMKIGPGDWSPTSDKVDVGQKEWKLLHSGPNFAVWEAVL</sequence>
<feature type="domain" description="Glycosyl hydrolase family 13 catalytic" evidence="11">
    <location>
        <begin position="290"/>
        <end position="620"/>
    </location>
</feature>
<evidence type="ECO:0000259" key="11">
    <source>
        <dbReference type="SMART" id="SM00642"/>
    </source>
</evidence>
<dbReference type="Pfam" id="PF00128">
    <property type="entry name" value="Alpha-amylase"/>
    <property type="match status" value="1"/>
</dbReference>
<dbReference type="CDD" id="cd04873">
    <property type="entry name" value="ACT_UUR-ACR-like"/>
    <property type="match status" value="1"/>
</dbReference>
<feature type="compositionally biased region" description="Pro residues" evidence="10">
    <location>
        <begin position="48"/>
        <end position="57"/>
    </location>
</feature>
<keyword evidence="6 9" id="KW-0119">Carbohydrate metabolism</keyword>
<evidence type="ECO:0000256" key="1">
    <source>
        <dbReference type="ARBA" id="ARBA00000548"/>
    </source>
</evidence>
<keyword evidence="5 9" id="KW-0378">Hydrolase</keyword>
<feature type="region of interest" description="Disordered" evidence="10">
    <location>
        <begin position="36"/>
        <end position="61"/>
    </location>
</feature>
<evidence type="ECO:0000256" key="6">
    <source>
        <dbReference type="ARBA" id="ARBA00023277"/>
    </source>
</evidence>
<dbReference type="GO" id="GO:0005975">
    <property type="term" value="P:carbohydrate metabolic process"/>
    <property type="evidence" value="ECO:0007669"/>
    <property type="project" value="InterPro"/>
</dbReference>
<keyword evidence="7 9" id="KW-0326">Glycosidase</keyword>
<feature type="domain" description="Alpha-amylase C-terminal beta-sheet" evidence="12">
    <location>
        <begin position="621"/>
        <end position="686"/>
    </location>
</feature>
<dbReference type="PRINTS" id="PR00110">
    <property type="entry name" value="ALPHAAMYLASE"/>
</dbReference>
<dbReference type="SUPFAM" id="SSF51445">
    <property type="entry name" value="(Trans)glycosidases"/>
    <property type="match status" value="1"/>
</dbReference>
<gene>
    <name evidence="13" type="ORF">g.10456</name>
</gene>
<comment type="cofactor">
    <cofactor evidence="2">
        <name>Ca(2+)</name>
        <dbReference type="ChEBI" id="CHEBI:29108"/>
    </cofactor>
</comment>
<dbReference type="SUPFAM" id="SSF51011">
    <property type="entry name" value="Glycosyl hydrolase domain"/>
    <property type="match status" value="1"/>
</dbReference>
<accession>A0A1D2AH16</accession>
<dbReference type="GO" id="GO:0005509">
    <property type="term" value="F:calcium ion binding"/>
    <property type="evidence" value="ECO:0007669"/>
    <property type="project" value="InterPro"/>
</dbReference>
<dbReference type="InterPro" id="IPR013780">
    <property type="entry name" value="Glyco_hydro_b"/>
</dbReference>
<name>A0A1D2AH16_AUXPR</name>
<evidence type="ECO:0000256" key="8">
    <source>
        <dbReference type="RuleBase" id="RU003615"/>
    </source>
</evidence>
<organism evidence="13">
    <name type="scientific">Auxenochlorella protothecoides</name>
    <name type="common">Green microalga</name>
    <name type="synonym">Chlorella protothecoides</name>
    <dbReference type="NCBI Taxonomy" id="3075"/>
    <lineage>
        <taxon>Eukaryota</taxon>
        <taxon>Viridiplantae</taxon>
        <taxon>Chlorophyta</taxon>
        <taxon>core chlorophytes</taxon>
        <taxon>Trebouxiophyceae</taxon>
        <taxon>Chlorellales</taxon>
        <taxon>Chlorellaceae</taxon>
        <taxon>Auxenochlorella</taxon>
    </lineage>
</organism>
<comment type="similarity">
    <text evidence="3 8">Belongs to the glycosyl hydrolase 13 family.</text>
</comment>
<evidence type="ECO:0000256" key="5">
    <source>
        <dbReference type="ARBA" id="ARBA00022801"/>
    </source>
</evidence>